<organism evidence="2 3">
    <name type="scientific">Fonsecaea nubica</name>
    <dbReference type="NCBI Taxonomy" id="856822"/>
    <lineage>
        <taxon>Eukaryota</taxon>
        <taxon>Fungi</taxon>
        <taxon>Dikarya</taxon>
        <taxon>Ascomycota</taxon>
        <taxon>Pezizomycotina</taxon>
        <taxon>Eurotiomycetes</taxon>
        <taxon>Chaetothyriomycetidae</taxon>
        <taxon>Chaetothyriales</taxon>
        <taxon>Herpotrichiellaceae</taxon>
        <taxon>Fonsecaea</taxon>
    </lineage>
</organism>
<comment type="caution">
    <text evidence="2">The sequence shown here is derived from an EMBL/GenBank/DDBJ whole genome shotgun (WGS) entry which is preliminary data.</text>
</comment>
<dbReference type="OrthoDB" id="4851849at2759"/>
<dbReference type="AlphaFoldDB" id="A0A178D9Q5"/>
<reference evidence="2 3" key="1">
    <citation type="submission" date="2016-03" db="EMBL/GenBank/DDBJ databases">
        <title>The draft genome sequence of Fonsecaea nubica causative agent of cutaneous subcutaneous infection in human host.</title>
        <authorList>
            <person name="Costa F."/>
            <person name="Sybren D.H."/>
            <person name="Raittz R.T."/>
            <person name="Weiss V.A."/>
            <person name="Leao A.C."/>
            <person name="Gomes R."/>
            <person name="De Souza E.M."/>
            <person name="Pedrosa F.O."/>
            <person name="Steffens M.B."/>
            <person name="Bombassaro A."/>
            <person name="Tadra-Sfeir M.Z."/>
            <person name="Moreno L.F."/>
            <person name="Najafzadeh M.J."/>
            <person name="Felipe M.S."/>
            <person name="Teixeira M."/>
            <person name="Sun J."/>
            <person name="Xi L."/>
            <person name="Castro M.A."/>
            <person name="Vicente V.A."/>
        </authorList>
    </citation>
    <scope>NUCLEOTIDE SEQUENCE [LARGE SCALE GENOMIC DNA]</scope>
    <source>
        <strain evidence="2 3">CBS 269.64</strain>
    </source>
</reference>
<keyword evidence="3" id="KW-1185">Reference proteome</keyword>
<feature type="region of interest" description="Disordered" evidence="1">
    <location>
        <begin position="284"/>
        <end position="312"/>
    </location>
</feature>
<feature type="compositionally biased region" description="Polar residues" evidence="1">
    <location>
        <begin position="87"/>
        <end position="96"/>
    </location>
</feature>
<name>A0A178D9Q5_9EURO</name>
<gene>
    <name evidence="2" type="ORF">AYO20_01640</name>
</gene>
<feature type="region of interest" description="Disordered" evidence="1">
    <location>
        <begin position="87"/>
        <end position="110"/>
    </location>
</feature>
<evidence type="ECO:0000313" key="3">
    <source>
        <dbReference type="Proteomes" id="UP000185904"/>
    </source>
</evidence>
<feature type="compositionally biased region" description="Basic residues" evidence="1">
    <location>
        <begin position="532"/>
        <end position="541"/>
    </location>
</feature>
<accession>A0A178D9Q5</accession>
<proteinExistence type="predicted"/>
<protein>
    <submittedName>
        <fullName evidence="2">Uncharacterized protein</fullName>
    </submittedName>
</protein>
<dbReference type="RefSeq" id="XP_022503901.1">
    <property type="nucleotide sequence ID" value="XM_022639946.1"/>
</dbReference>
<feature type="compositionally biased region" description="Polar residues" evidence="1">
    <location>
        <begin position="567"/>
        <end position="587"/>
    </location>
</feature>
<evidence type="ECO:0000256" key="1">
    <source>
        <dbReference type="SAM" id="MobiDB-lite"/>
    </source>
</evidence>
<dbReference type="Pfam" id="PF14441">
    <property type="entry name" value="OTT_1508_deam"/>
    <property type="match status" value="1"/>
</dbReference>
<evidence type="ECO:0000313" key="2">
    <source>
        <dbReference type="EMBL" id="OAL38889.1"/>
    </source>
</evidence>
<dbReference type="InterPro" id="IPR027796">
    <property type="entry name" value="OTT_1508_deam-like"/>
</dbReference>
<feature type="region of interest" description="Disordered" evidence="1">
    <location>
        <begin position="532"/>
        <end position="551"/>
    </location>
</feature>
<feature type="compositionally biased region" description="Low complexity" evidence="1">
    <location>
        <begin position="612"/>
        <end position="624"/>
    </location>
</feature>
<dbReference type="GeneID" id="34585064"/>
<sequence length="760" mass="83789">MADGDPSGRGHPMVVLGIGYWRKSSAKKPRTNPHPAHKLSRQGRLRLRLTDSLQPALQPQWSAIEDELFGARRATIRSPTLGVLTTLGPNTLTSTKRANHKSRRHDLSMPVGDPSLVAECHMNFTPTAHEPNIAALQTAKHQHSIWQDVPEDAFRRRIVALSAATKSVPGDARYSVSRSASTRDIPPATGSRTLSFKTEQRLADDFAFILAAQQGGDSITAVCVEEIAEPAGLIIRVAANEGVPGEIQRSLKMRLEKCTSTLSDVILGLSQERILSRMSLFLGDRSSSSRPRRRGSISSSTSGSEKALNRMQAAASTPAAADLVRRLFELRRMVESVLRSGASQPEWGLQEIVKESFSITTSDGQVPFRHNLENAGLNAQEWFNNKYITQVDKLGAYHRIPQTLAREARRRKTRHLFSNIKSLYINPYEPRTSPISLSNKKTLCYVHAEIQMVVHYLLSPPLILPRVIGTSKETCFLCHLFIERLGAFVVTATHGRLYDQWTVPDLAEYTPGQVEALRAIIRRMNRDCSLLGRKRHSRRGQHPLTSRQNLYEMPTFSPLSTLLSARSDTESSLLPTADANNAGTRVSSTRHSRASGTSRNPIPTNEESTPRSDGGTTTTTDSWWNSSLKTETRTHSGSGTPGQPPSQGPVVSDTHSESTVTSSTLTSNSRGPIHISSDRPHLINLPDLEVVIEIQPPRNGIVSLRTGSEIDKSAASHGVKLEDLRAGDELDFQRSEHETSVMLRLQESGGDLCCIVLEWT</sequence>
<dbReference type="EMBL" id="LVCJ01000007">
    <property type="protein sequence ID" value="OAL38889.1"/>
    <property type="molecule type" value="Genomic_DNA"/>
</dbReference>
<feature type="compositionally biased region" description="Low complexity" evidence="1">
    <location>
        <begin position="648"/>
        <end position="669"/>
    </location>
</feature>
<feature type="compositionally biased region" description="Polar residues" evidence="1">
    <location>
        <begin position="594"/>
        <end position="607"/>
    </location>
</feature>
<dbReference type="Proteomes" id="UP000185904">
    <property type="component" value="Unassembled WGS sequence"/>
</dbReference>
<feature type="region of interest" description="Disordered" evidence="1">
    <location>
        <begin position="567"/>
        <end position="678"/>
    </location>
</feature>